<evidence type="ECO:0000313" key="3">
    <source>
        <dbReference type="Proteomes" id="UP000294200"/>
    </source>
</evidence>
<gene>
    <name evidence="2" type="ORF">BZM27_25830</name>
</gene>
<feature type="region of interest" description="Disordered" evidence="1">
    <location>
        <begin position="1"/>
        <end position="48"/>
    </location>
</feature>
<feature type="compositionally biased region" description="Polar residues" evidence="1">
    <location>
        <begin position="16"/>
        <end position="38"/>
    </location>
</feature>
<evidence type="ECO:0000256" key="1">
    <source>
        <dbReference type="SAM" id="MobiDB-lite"/>
    </source>
</evidence>
<dbReference type="EMBL" id="MWML01000105">
    <property type="protein sequence ID" value="TCG06495.1"/>
    <property type="molecule type" value="Genomic_DNA"/>
</dbReference>
<dbReference type="AlphaFoldDB" id="A0A4R0XCS5"/>
<protein>
    <submittedName>
        <fullName evidence="2">Uncharacterized protein</fullName>
    </submittedName>
</protein>
<name>A0A4R0XCS5_9BURK</name>
<reference evidence="2 3" key="1">
    <citation type="submission" date="2017-02" db="EMBL/GenBank/DDBJ databases">
        <title>Paraburkholderia sophoroidis sp. nov. and Paraburkholderia steynii sp. nov. rhizobial symbionts of the fynbos legume Hypocalyptus sophoroides.</title>
        <authorList>
            <person name="Steenkamp E.T."/>
            <person name="Beukes C.W."/>
            <person name="Van Zyl E."/>
            <person name="Avontuur J."/>
            <person name="Chan W.Y."/>
            <person name="Hassen A."/>
            <person name="Palmer M."/>
            <person name="Mthombeni L."/>
            <person name="Phalane F."/>
            <person name="Sereme K."/>
            <person name="Venter S.N."/>
        </authorList>
    </citation>
    <scope>NUCLEOTIDE SEQUENCE [LARGE SCALE GENOMIC DNA]</scope>
    <source>
        <strain evidence="2 3">HC1.1ba</strain>
    </source>
</reference>
<keyword evidence="3" id="KW-1185">Reference proteome</keyword>
<dbReference type="Proteomes" id="UP000294200">
    <property type="component" value="Unassembled WGS sequence"/>
</dbReference>
<comment type="caution">
    <text evidence="2">The sequence shown here is derived from an EMBL/GenBank/DDBJ whole genome shotgun (WGS) entry which is preliminary data.</text>
</comment>
<sequence>MKHEGKARMPARKQTADASATAKTPNQTRPRSKNPNRNQKARPAGPPIARFRHCRYSLWHGTFQVPLPVSSSRQATTLASSSAPAALIVFALRLPRLLFSVVCGDGANTRIPFSNSN</sequence>
<evidence type="ECO:0000313" key="2">
    <source>
        <dbReference type="EMBL" id="TCG06495.1"/>
    </source>
</evidence>
<proteinExistence type="predicted"/>
<accession>A0A4R0XCS5</accession>
<organism evidence="2 3">
    <name type="scientific">Paraburkholderia steynii</name>
    <dbReference type="NCBI Taxonomy" id="1245441"/>
    <lineage>
        <taxon>Bacteria</taxon>
        <taxon>Pseudomonadati</taxon>
        <taxon>Pseudomonadota</taxon>
        <taxon>Betaproteobacteria</taxon>
        <taxon>Burkholderiales</taxon>
        <taxon>Burkholderiaceae</taxon>
        <taxon>Paraburkholderia</taxon>
    </lineage>
</organism>